<feature type="region of interest" description="Disordered" evidence="1">
    <location>
        <begin position="557"/>
        <end position="578"/>
    </location>
</feature>
<evidence type="ECO:0000313" key="3">
    <source>
        <dbReference type="EMBL" id="GFT51959.1"/>
    </source>
</evidence>
<feature type="region of interest" description="Disordered" evidence="1">
    <location>
        <begin position="1240"/>
        <end position="1264"/>
    </location>
</feature>
<feature type="compositionally biased region" description="Polar residues" evidence="1">
    <location>
        <begin position="1205"/>
        <end position="1222"/>
    </location>
</feature>
<feature type="compositionally biased region" description="Low complexity" evidence="1">
    <location>
        <begin position="7"/>
        <end position="18"/>
    </location>
</feature>
<keyword evidence="4" id="KW-1185">Reference proteome</keyword>
<organism evidence="3 4">
    <name type="scientific">Nephila pilipes</name>
    <name type="common">Giant wood spider</name>
    <name type="synonym">Nephila maculata</name>
    <dbReference type="NCBI Taxonomy" id="299642"/>
    <lineage>
        <taxon>Eukaryota</taxon>
        <taxon>Metazoa</taxon>
        <taxon>Ecdysozoa</taxon>
        <taxon>Arthropoda</taxon>
        <taxon>Chelicerata</taxon>
        <taxon>Arachnida</taxon>
        <taxon>Araneae</taxon>
        <taxon>Araneomorphae</taxon>
        <taxon>Entelegynae</taxon>
        <taxon>Araneoidea</taxon>
        <taxon>Nephilidae</taxon>
        <taxon>Nephila</taxon>
    </lineage>
</organism>
<keyword evidence="2" id="KW-1133">Transmembrane helix</keyword>
<feature type="transmembrane region" description="Helical" evidence="2">
    <location>
        <begin position="82"/>
        <end position="103"/>
    </location>
</feature>
<gene>
    <name evidence="3" type="ORF">NPIL_542431</name>
</gene>
<evidence type="ECO:0000313" key="4">
    <source>
        <dbReference type="Proteomes" id="UP000887013"/>
    </source>
</evidence>
<proteinExistence type="predicted"/>
<feature type="compositionally biased region" description="Basic and acidic residues" evidence="1">
    <location>
        <begin position="560"/>
        <end position="574"/>
    </location>
</feature>
<feature type="region of interest" description="Disordered" evidence="1">
    <location>
        <begin position="1"/>
        <end position="59"/>
    </location>
</feature>
<feature type="region of interest" description="Disordered" evidence="1">
    <location>
        <begin position="1299"/>
        <end position="1320"/>
    </location>
</feature>
<feature type="non-terminal residue" evidence="3">
    <location>
        <position position="1"/>
    </location>
</feature>
<feature type="region of interest" description="Disordered" evidence="1">
    <location>
        <begin position="1357"/>
        <end position="1404"/>
    </location>
</feature>
<keyword evidence="2" id="KW-0472">Membrane</keyword>
<accession>A0A8X6TVQ6</accession>
<dbReference type="OrthoDB" id="6436175at2759"/>
<comment type="caution">
    <text evidence="3">The sequence shown here is derived from an EMBL/GenBank/DDBJ whole genome shotgun (WGS) entry which is preliminary data.</text>
</comment>
<dbReference type="Proteomes" id="UP000887013">
    <property type="component" value="Unassembled WGS sequence"/>
</dbReference>
<evidence type="ECO:0000256" key="1">
    <source>
        <dbReference type="SAM" id="MobiDB-lite"/>
    </source>
</evidence>
<feature type="transmembrane region" description="Helical" evidence="2">
    <location>
        <begin position="764"/>
        <end position="786"/>
    </location>
</feature>
<evidence type="ECO:0000256" key="2">
    <source>
        <dbReference type="SAM" id="Phobius"/>
    </source>
</evidence>
<feature type="compositionally biased region" description="Basic and acidic residues" evidence="1">
    <location>
        <begin position="968"/>
        <end position="980"/>
    </location>
</feature>
<feature type="region of interest" description="Disordered" evidence="1">
    <location>
        <begin position="1122"/>
        <end position="1152"/>
    </location>
</feature>
<feature type="region of interest" description="Disordered" evidence="1">
    <location>
        <begin position="1204"/>
        <end position="1228"/>
    </location>
</feature>
<protein>
    <submittedName>
        <fullName evidence="3">Uncharacterized protein</fullName>
    </submittedName>
</protein>
<reference evidence="3" key="1">
    <citation type="submission" date="2020-08" db="EMBL/GenBank/DDBJ databases">
        <title>Multicomponent nature underlies the extraordinary mechanical properties of spider dragline silk.</title>
        <authorList>
            <person name="Kono N."/>
            <person name="Nakamura H."/>
            <person name="Mori M."/>
            <person name="Yoshida Y."/>
            <person name="Ohtoshi R."/>
            <person name="Malay A.D."/>
            <person name="Moran D.A.P."/>
            <person name="Tomita M."/>
            <person name="Numata K."/>
            <person name="Arakawa K."/>
        </authorList>
    </citation>
    <scope>NUCLEOTIDE SEQUENCE</scope>
</reference>
<feature type="transmembrane region" description="Helical" evidence="2">
    <location>
        <begin position="602"/>
        <end position="622"/>
    </location>
</feature>
<sequence length="1474" mass="169703">PQDGLTNSNERQNQENQNGYSSNIGARGVLQDNETDKNGPGDEKERQIQENKPRISAEEANGDQGNKFLKYVDKKIWNQISICWNIFYVLILFLFVFECMLFVNRLSYLDYKTDYWLNDYLNTVSYMANSKAERESFCELLHCEEKCGENSEVLNYFKYDITTFVETAFSDEIEIHMRSKPSLNRRKITQNPLFLIFEDGRMSDEESRCRLNEQSIGIMVDGNSEISKREASDDLGIKQQETVNHENVHDVITSTFPDITENILIDQCKIDESITHENSLTVYSQYHLETERHVIGLYENSSSVSDDVMSSIDAKIVEKFNSVSSIKEFVQNKEHIIHIQSDSDDIITNKILTDSEQCEIGIKRHCSNLPVNTEIKFKEFQNFKQLIKNNSVYYNFFYFSLLLCILTICLACSLLISLSSYIFYHRKTKCKSSHVLEGRKDFQSSIRRNNGKECDTERKYRGEQVENNKNHEEFLTEKMLELNSDEDDGLENMKKTINKKVSKAGSNKEKIMIRMEMNLEKNKKSCETKPTDESLEPHIFQENTDLKARQNANYKYGHSSIERNDKRDDSEIKQDTSQSNNTIKNNLGIYLECLMRKKKTMFYVLLLFILTGSIYFLSFLYFKTEFFQEIRDKKSVVEITENEKKVSNEDLKWAEFRDLSSDVSSISYENDVSYLFNFKEEADSQWHLETIRRKIPLYKDGLVIDDVIDNSDDKILSLINRVIDKCSYGMICNYRFLLNMDELFIVVQTEDNFNTESDSTYSDFLLFSVLGFLILNYSYTFLIGLIRVSYTFIQKYISKQSITSDSESYYFNLEGVENSQFIFPKMNTEPNMKQNTQADSKCGLKKVFSENNVDVNSFSSSYTVENERIDDEILNSHRVSTNLYDSIWRKKEEVNISFDSKNELHAGEIRDNLEVDEFFKSENEKSDYVFLAHYNNNNNESNNFETVFPSNDAIETVHRISSTHGIHRLIDQNERKDYENRPGNSAEGNGDQGIHSQNNEAISVPVNLNYGTEITKEGINKSKDCNSEENFNADAVTQEKKVQETRLTHPNVWQIKEIQPGNSGEKGNGDQGIISHNEVITDSVLPNVCTDITKEGINKNNDSNSKGNSNGGMLTQDKKVLETERIDPNIKQNEGSEFGNSSEERNIDRGTLSQNNGVVTAFENPKFVTKISKEGVNISKDYNTEDNSNVEAVIQEEKVHKTRLTDPNVSSDEEIQPSNSAEKGNGGVGNYLLKNMTATPENESHETMNENTNYTKKESRDQALNTSELKFPERKQDENMVEKFQNKTGSDYAGALLTEKSSSLEHEPKNTTKNKKSRIHKNFESAISSEKLKNPENSMQNDAVPKQLESIIQHSAFEKGNVNASDLQKRRKRNRQSREMPLVYSSEDAGAKQSTRHQEAMSASGRDYGRMNRKQAGDVILFQQGDIRFQFAVKEDADYKFSFSTVPQLDASGRLEYFKYDLNLEKKSSNPLEN</sequence>
<dbReference type="EMBL" id="BMAW01112328">
    <property type="protein sequence ID" value="GFT51959.1"/>
    <property type="molecule type" value="Genomic_DNA"/>
</dbReference>
<feature type="compositionally biased region" description="Basic and acidic residues" evidence="1">
    <location>
        <begin position="34"/>
        <end position="57"/>
    </location>
</feature>
<feature type="transmembrane region" description="Helical" evidence="2">
    <location>
        <begin position="396"/>
        <end position="424"/>
    </location>
</feature>
<keyword evidence="2" id="KW-0812">Transmembrane</keyword>
<name>A0A8X6TVQ6_NEPPI</name>
<feature type="region of interest" description="Disordered" evidence="1">
    <location>
        <begin position="968"/>
        <end position="999"/>
    </location>
</feature>